<name>A0AAD7JWP5_9AGAR</name>
<accession>A0AAD7JWP5</accession>
<evidence type="ECO:0000313" key="1">
    <source>
        <dbReference type="EMBL" id="KAJ7773375.1"/>
    </source>
</evidence>
<keyword evidence="2" id="KW-1185">Reference proteome</keyword>
<dbReference type="EMBL" id="JARKIB010000013">
    <property type="protein sequence ID" value="KAJ7773375.1"/>
    <property type="molecule type" value="Genomic_DNA"/>
</dbReference>
<dbReference type="SUPFAM" id="SSF52540">
    <property type="entry name" value="P-loop containing nucleoside triphosphate hydrolases"/>
    <property type="match status" value="1"/>
</dbReference>
<dbReference type="InterPro" id="IPR027417">
    <property type="entry name" value="P-loop_NTPase"/>
</dbReference>
<organism evidence="1 2">
    <name type="scientific">Mycena metata</name>
    <dbReference type="NCBI Taxonomy" id="1033252"/>
    <lineage>
        <taxon>Eukaryota</taxon>
        <taxon>Fungi</taxon>
        <taxon>Dikarya</taxon>
        <taxon>Basidiomycota</taxon>
        <taxon>Agaricomycotina</taxon>
        <taxon>Agaricomycetes</taxon>
        <taxon>Agaricomycetidae</taxon>
        <taxon>Agaricales</taxon>
        <taxon>Marasmiineae</taxon>
        <taxon>Mycenaceae</taxon>
        <taxon>Mycena</taxon>
    </lineage>
</organism>
<comment type="caution">
    <text evidence="1">The sequence shown here is derived from an EMBL/GenBank/DDBJ whole genome shotgun (WGS) entry which is preliminary data.</text>
</comment>
<dbReference type="Proteomes" id="UP001215598">
    <property type="component" value="Unassembled WGS sequence"/>
</dbReference>
<gene>
    <name evidence="1" type="ORF">B0H16DRAFT_147767</name>
</gene>
<protein>
    <submittedName>
        <fullName evidence="1">Uncharacterized protein</fullName>
    </submittedName>
</protein>
<proteinExistence type="predicted"/>
<dbReference type="AlphaFoldDB" id="A0AAD7JWP5"/>
<sequence length="620" mass="69843">MASEFKFTVWLPNGAVKVLPFQLDQDITSLVDSLFPTIEVADEAAPSLYKTSGIIQYSTDASQLQESIRKWWATNPEKLGEIATLREYFPDGPTGRQTKSIDLVLLNHYNYKHFAPRQKISVHGLAPRDSLVSELYNIAKDNWDRFFFVRGTPGSGKTTLCHLLYDRILQDEDTLVTIIGRWERKSTLEESFNTAKSFGDDVDPLGPPRSKTHWVLFDEAQTTYEDYFMWSVFLKDVHHRFRVVLFAPFIAEEKPAAVAGTQNHIQLHQQMVLRPTRNLLMHAAIPGLYFDQQELDLLVQQRIQDSSLVALEPDLVEWIYKVSSGHIGAIQSILDVASTSSTNQQLRTLSLQTFLAGFDDAEDVLNQCTAHEAFIRGLPDETAIRSPQNVAVIAFLRSLLELGPYTGYPHGARLAAHHLGWVTTHEEQTASYRTDITVDFPSPLHRARASWLLLEKEKGPLPVEIHSMTLIQFVEATVRQFSRNALLHPVQHVLHPRTPSPTLTPDAKYEREFYRRASQLTAGRAPYFSPDFGMPTSAGRVDLLVANKWGIEILREGDRNTPEHLKRFEIGGAPHAHPWLASGLISELVVLDFGLSIAAAAREAYPGAHARRNVSLISMT</sequence>
<reference evidence="1" key="1">
    <citation type="submission" date="2023-03" db="EMBL/GenBank/DDBJ databases">
        <title>Massive genome expansion in bonnet fungi (Mycena s.s.) driven by repeated elements and novel gene families across ecological guilds.</title>
        <authorList>
            <consortium name="Lawrence Berkeley National Laboratory"/>
            <person name="Harder C.B."/>
            <person name="Miyauchi S."/>
            <person name="Viragh M."/>
            <person name="Kuo A."/>
            <person name="Thoen E."/>
            <person name="Andreopoulos B."/>
            <person name="Lu D."/>
            <person name="Skrede I."/>
            <person name="Drula E."/>
            <person name="Henrissat B."/>
            <person name="Morin E."/>
            <person name="Kohler A."/>
            <person name="Barry K."/>
            <person name="LaButti K."/>
            <person name="Morin E."/>
            <person name="Salamov A."/>
            <person name="Lipzen A."/>
            <person name="Mereny Z."/>
            <person name="Hegedus B."/>
            <person name="Baldrian P."/>
            <person name="Stursova M."/>
            <person name="Weitz H."/>
            <person name="Taylor A."/>
            <person name="Grigoriev I.V."/>
            <person name="Nagy L.G."/>
            <person name="Martin F."/>
            <person name="Kauserud H."/>
        </authorList>
    </citation>
    <scope>NUCLEOTIDE SEQUENCE</scope>
    <source>
        <strain evidence="1">CBHHK182m</strain>
    </source>
</reference>
<evidence type="ECO:0000313" key="2">
    <source>
        <dbReference type="Proteomes" id="UP001215598"/>
    </source>
</evidence>